<dbReference type="GO" id="GO:0008713">
    <property type="term" value="F:ADP-heptose-lipopolysaccharide heptosyltransferase activity"/>
    <property type="evidence" value="ECO:0007669"/>
    <property type="project" value="TreeGrafter"/>
</dbReference>
<dbReference type="OrthoDB" id="5329165at2"/>
<dbReference type="InterPro" id="IPR051199">
    <property type="entry name" value="LPS_LOS_Heptosyltrfase"/>
</dbReference>
<evidence type="ECO:0000313" key="1">
    <source>
        <dbReference type="EMBL" id="ASQ30663.1"/>
    </source>
</evidence>
<dbReference type="AlphaFoldDB" id="A0A222MXH7"/>
<evidence type="ECO:0000313" key="2">
    <source>
        <dbReference type="Proteomes" id="UP000201169"/>
    </source>
</evidence>
<name>A0A222MXH7_9BACT</name>
<dbReference type="Gene3D" id="3.40.50.2000">
    <property type="entry name" value="Glycogen Phosphorylase B"/>
    <property type="match status" value="1"/>
</dbReference>
<organism evidence="1 2">
    <name type="scientific">Campylobacter avium LMG 24591</name>
    <dbReference type="NCBI Taxonomy" id="522484"/>
    <lineage>
        <taxon>Bacteria</taxon>
        <taxon>Pseudomonadati</taxon>
        <taxon>Campylobacterota</taxon>
        <taxon>Epsilonproteobacteria</taxon>
        <taxon>Campylobacterales</taxon>
        <taxon>Campylobacteraceae</taxon>
        <taxon>Campylobacter</taxon>
    </lineage>
</organism>
<proteinExistence type="predicted"/>
<gene>
    <name evidence="1" type="ORF">CAV_1006</name>
</gene>
<dbReference type="RefSeq" id="WP_094325414.1">
    <property type="nucleotide sequence ID" value="NZ_CP022347.1"/>
</dbReference>
<protein>
    <recommendedName>
        <fullName evidence="3">Glycosyltransferase</fullName>
    </recommendedName>
</protein>
<dbReference type="SUPFAM" id="SSF53756">
    <property type="entry name" value="UDP-Glycosyltransferase/glycogen phosphorylase"/>
    <property type="match status" value="1"/>
</dbReference>
<dbReference type="EMBL" id="CP022347">
    <property type="protein sequence ID" value="ASQ30663.1"/>
    <property type="molecule type" value="Genomic_DNA"/>
</dbReference>
<dbReference type="GO" id="GO:0005829">
    <property type="term" value="C:cytosol"/>
    <property type="evidence" value="ECO:0007669"/>
    <property type="project" value="TreeGrafter"/>
</dbReference>
<dbReference type="PANTHER" id="PTHR30160:SF7">
    <property type="entry name" value="ADP-HEPTOSE--LPS HEPTOSYLTRANSFERASE 2"/>
    <property type="match status" value="1"/>
</dbReference>
<dbReference type="PANTHER" id="PTHR30160">
    <property type="entry name" value="TETRAACYLDISACCHARIDE 4'-KINASE-RELATED"/>
    <property type="match status" value="1"/>
</dbReference>
<keyword evidence="2" id="KW-1185">Reference proteome</keyword>
<sequence length="330" mass="38546">MKNIVFHAGGFGDLFVCFKALYATKCLYPDYKLILFIDGFQDKNFLKNISFLDEVFFFNDFCTDLKKLNPDIFISVRRSSTFFKELKRLNLKKVIVFPHFVSIMSSYFHTPRLFFRSKLHMSEVNLKLVKAIDEKHYEENINKVNFSNLKSCLPYKSELSDMFFNKLDNKYEKIIALNPFANYSESLGHNFFPRQWINLAQNLALTYPKYLFVLLNFKHNTLRINIDESKNLKSFVNDESIASLFHFSSKLDYLISIDTGQVHVCDILQVPSLVLIRKVVANRYANGSYASDGGGALLYDKFVLQDCWQKEYRKTYANFCKKAFAAIDKL</sequence>
<accession>A0A222MXH7</accession>
<dbReference type="Proteomes" id="UP000201169">
    <property type="component" value="Chromosome"/>
</dbReference>
<evidence type="ECO:0008006" key="3">
    <source>
        <dbReference type="Google" id="ProtNLM"/>
    </source>
</evidence>
<dbReference type="KEGG" id="cavi:CAV_1006"/>
<dbReference type="GO" id="GO:0009244">
    <property type="term" value="P:lipopolysaccharide core region biosynthetic process"/>
    <property type="evidence" value="ECO:0007669"/>
    <property type="project" value="TreeGrafter"/>
</dbReference>
<reference evidence="1 2" key="1">
    <citation type="submission" date="2017-07" db="EMBL/GenBank/DDBJ databases">
        <title>Analysis of two Campylobacter avium genomes and identification of a novel hippuricase gene.</title>
        <authorList>
            <person name="Miller W.G."/>
            <person name="Chapman M.H."/>
            <person name="Yee E."/>
            <person name="Revez J."/>
            <person name="Bono J.L."/>
            <person name="Rossi M."/>
        </authorList>
    </citation>
    <scope>NUCLEOTIDE SEQUENCE [LARGE SCALE GENOMIC DNA]</scope>
    <source>
        <strain evidence="1 2">LMG 24591</strain>
    </source>
</reference>